<name>A0A7R9T0W0_9CHLO</name>
<evidence type="ECO:0000313" key="9">
    <source>
        <dbReference type="EMBL" id="CAD8221171.1"/>
    </source>
</evidence>
<evidence type="ECO:0000259" key="8">
    <source>
        <dbReference type="Pfam" id="PF06241"/>
    </source>
</evidence>
<keyword evidence="6 7" id="KW-0472">Membrane</keyword>
<keyword evidence="5" id="KW-0406">Ion transport</keyword>
<evidence type="ECO:0000256" key="1">
    <source>
        <dbReference type="ARBA" id="ARBA00004127"/>
    </source>
</evidence>
<proteinExistence type="predicted"/>
<evidence type="ECO:0000256" key="5">
    <source>
        <dbReference type="ARBA" id="ARBA00023065"/>
    </source>
</evidence>
<keyword evidence="2" id="KW-0813">Transport</keyword>
<dbReference type="InterPro" id="IPR010420">
    <property type="entry name" value="CASTOR/POLLUX/SYM8_dom"/>
</dbReference>
<dbReference type="PANTHER" id="PTHR31563:SF10">
    <property type="entry name" value="ION CHANNEL POLLUX-RELATED"/>
    <property type="match status" value="1"/>
</dbReference>
<feature type="transmembrane region" description="Helical" evidence="7">
    <location>
        <begin position="30"/>
        <end position="50"/>
    </location>
</feature>
<evidence type="ECO:0000256" key="3">
    <source>
        <dbReference type="ARBA" id="ARBA00022692"/>
    </source>
</evidence>
<dbReference type="Gene3D" id="3.40.50.720">
    <property type="entry name" value="NAD(P)-binding Rossmann-like Domain"/>
    <property type="match status" value="2"/>
</dbReference>
<dbReference type="GO" id="GO:0006811">
    <property type="term" value="P:monoatomic ion transport"/>
    <property type="evidence" value="ECO:0007669"/>
    <property type="project" value="UniProtKB-KW"/>
</dbReference>
<evidence type="ECO:0000256" key="4">
    <source>
        <dbReference type="ARBA" id="ARBA00022989"/>
    </source>
</evidence>
<evidence type="ECO:0000256" key="6">
    <source>
        <dbReference type="ARBA" id="ARBA00023136"/>
    </source>
</evidence>
<gene>
    <name evidence="9" type="ORF">OLUC0939_LOCUS1891</name>
</gene>
<dbReference type="EMBL" id="HBDX01002205">
    <property type="protein sequence ID" value="CAD8221171.1"/>
    <property type="molecule type" value="Transcribed_RNA"/>
</dbReference>
<dbReference type="AlphaFoldDB" id="A0A7R9T0W0"/>
<organism evidence="9">
    <name type="scientific">Ostreococcus sp. 'lucimarinus'</name>
    <dbReference type="NCBI Taxonomy" id="242159"/>
    <lineage>
        <taxon>Eukaryota</taxon>
        <taxon>Viridiplantae</taxon>
        <taxon>Chlorophyta</taxon>
        <taxon>Mamiellophyceae</taxon>
        <taxon>Mamiellales</taxon>
        <taxon>Bathycoccaceae</taxon>
        <taxon>Ostreococcus</taxon>
    </lineage>
</organism>
<comment type="subcellular location">
    <subcellularLocation>
        <location evidence="1">Endomembrane system</location>
        <topology evidence="1">Multi-pass membrane protein</topology>
    </subcellularLocation>
</comment>
<keyword evidence="4 7" id="KW-1133">Transmembrane helix</keyword>
<dbReference type="InterPro" id="IPR044849">
    <property type="entry name" value="CASTOR/POLLUX/SYM8-like"/>
</dbReference>
<evidence type="ECO:0000256" key="7">
    <source>
        <dbReference type="SAM" id="Phobius"/>
    </source>
</evidence>
<protein>
    <recommendedName>
        <fullName evidence="8">CASTOR/POLLUX/SYM8 ion channel conserved domain-containing protein</fullName>
    </recommendedName>
</protein>
<dbReference type="GO" id="GO:0012505">
    <property type="term" value="C:endomembrane system"/>
    <property type="evidence" value="ECO:0007669"/>
    <property type="project" value="UniProtKB-SubCell"/>
</dbReference>
<evidence type="ECO:0000256" key="2">
    <source>
        <dbReference type="ARBA" id="ARBA00022448"/>
    </source>
</evidence>
<accession>A0A7R9T0W0</accession>
<feature type="transmembrane region" description="Helical" evidence="7">
    <location>
        <begin position="90"/>
        <end position="112"/>
    </location>
</feature>
<feature type="transmembrane region" description="Helical" evidence="7">
    <location>
        <begin position="148"/>
        <end position="169"/>
    </location>
</feature>
<dbReference type="Pfam" id="PF06241">
    <property type="entry name" value="Castor_Poll_mid"/>
    <property type="match status" value="1"/>
</dbReference>
<dbReference type="PANTHER" id="PTHR31563">
    <property type="entry name" value="ION CHANNEL POLLUX-RELATED"/>
    <property type="match status" value="1"/>
</dbReference>
<feature type="domain" description="CASTOR/POLLUX/SYM8 ion channel conserved" evidence="8">
    <location>
        <begin position="354"/>
        <end position="447"/>
    </location>
</feature>
<keyword evidence="3 7" id="KW-0812">Transmembrane</keyword>
<sequence length="730" mass="79252">MDAMLGKTTESVNDCSHAERPRRAVVRARAVGVAGACVVAGALGGGWTSVRKPPTPAPAHASASASFEDRLNNARSNGMYVAQRVFGWPLYGKVFMIMAAMVPLVLAAAAVYRHVSEEEWGASIAKTFYWLNDVPGADSTAEENWKSVVVAQLIVFCGMFTFAILIGVVSDEIASKVDEVKTGNSKVFEQNHTVILNWNEQLIPLLKQVAVAKSEGIGFERPVVLLANRDKEEMDATIEDELQDSPPLTVVTRSGQAHNAEDLDRVNAWVAERVVVLHDDGENEDTVESQKAAAVLNLRSGGGITGGRGPNVIVQSPTRRSEIDDGVALAVDLTEKEGNKHGEFCVVNGTGELSKLKAYSIMQPGGSKLFEDLMLQSNDSSEFYTYSHPSLAGKTFQEAWRMFNTTTLVGITNAEGMILGPSETDIIGPSGAVIVVADNKSTIEADIAKRKGSNKNENIPPPGSQHLTMLRCPVRMPAPRKVVMLGWNEESSSVLEDMLVLAPPGSSITLINNYELDKSILKGNTNCNVKHVAMDAQKRATLEQNRVHEAGAVLIMPPTDSDDATQDSHALSSIMQVAYLSKRADTGHAPHIVSELSSEVAKRVAEDMYAGIGTVDVILHDNLIGGALLQVSANTKLAGLFDYLLEKQGKELYMRMYNEFVTENDAEVYWGTICERARERDEIALGIMRADGELAISPRKDKRVRLNPGDQVVVLAEDWWTPTSVKAKQS</sequence>
<reference evidence="9" key="1">
    <citation type="submission" date="2021-01" db="EMBL/GenBank/DDBJ databases">
        <authorList>
            <person name="Corre E."/>
            <person name="Pelletier E."/>
            <person name="Niang G."/>
            <person name="Scheremetjew M."/>
            <person name="Finn R."/>
            <person name="Kale V."/>
            <person name="Holt S."/>
            <person name="Cochrane G."/>
            <person name="Meng A."/>
            <person name="Brown T."/>
            <person name="Cohen L."/>
        </authorList>
    </citation>
    <scope>NUCLEOTIDE SEQUENCE</scope>
    <source>
        <strain evidence="9">Clade-A-BCC118000</strain>
    </source>
</reference>